<dbReference type="Proteomes" id="UP000315888">
    <property type="component" value="Unassembled WGS sequence"/>
</dbReference>
<gene>
    <name evidence="2" type="ORF">FJU42_20830</name>
    <name evidence="1" type="ORF">LV35_02401</name>
</gene>
<name>A0A7X4Z1C0_ACIBA</name>
<reference evidence="2 4" key="2">
    <citation type="submission" date="2019-06" db="EMBL/GenBank/DDBJ databases">
        <title>A Diverse Panel of Clinical Acinetobacter baumannii for Research Use.</title>
        <authorList>
            <person name="Mcgann P."/>
            <person name="Snesrud E."/>
            <person name="Galac M.R."/>
        </authorList>
    </citation>
    <scope>NUCLEOTIDE SEQUENCE [LARGE SCALE GENOMIC DNA]</scope>
    <source>
        <strain evidence="2 4">MRSN14237</strain>
    </source>
</reference>
<sequence length="125" mass="14921">MSRIHALFDKAFKDGGLDLRTLMESFDVRFENLSLDDVRFIESECREVRQKFEDAEKVDCYKTRELFWLGFDDTAYFSVDEIEQVKKLANEMILKGNFGFEIKKIRISQAVLEGHIKDRKQWERE</sequence>
<reference evidence="1 3" key="1">
    <citation type="submission" date="2016-01" db="EMBL/GenBank/DDBJ databases">
        <title>Draft sequences of Acinetobacter baumannii isolates from wounded military personnel.</title>
        <authorList>
            <person name="Arivett B.A."/>
            <person name="Fiester S.E."/>
            <person name="Ream D.C."/>
            <person name="Actis L.A."/>
        </authorList>
    </citation>
    <scope>NUCLEOTIDE SEQUENCE [LARGE SCALE GENOMIC DNA]</scope>
    <source>
        <strain evidence="1 3">AB2828</strain>
    </source>
</reference>
<dbReference type="Proteomes" id="UP000076296">
    <property type="component" value="Unassembled WGS sequence"/>
</dbReference>
<dbReference type="RefSeq" id="WP_025464967.1">
    <property type="nucleotide sequence ID" value="NZ_CAUZHU010000016.1"/>
</dbReference>
<comment type="caution">
    <text evidence="2">The sequence shown here is derived from an EMBL/GenBank/DDBJ whole genome shotgun (WGS) entry which is preliminary data.</text>
</comment>
<evidence type="ECO:0000313" key="1">
    <source>
        <dbReference type="EMBL" id="KZA15968.1"/>
    </source>
</evidence>
<proteinExistence type="predicted"/>
<protein>
    <submittedName>
        <fullName evidence="2">Uncharacterized protein</fullName>
    </submittedName>
</protein>
<accession>A0A7X4Z1C0</accession>
<evidence type="ECO:0000313" key="2">
    <source>
        <dbReference type="EMBL" id="TPU57273.1"/>
    </source>
</evidence>
<evidence type="ECO:0000313" key="4">
    <source>
        <dbReference type="Proteomes" id="UP000315888"/>
    </source>
</evidence>
<dbReference type="EMBL" id="VHGY01000142">
    <property type="protein sequence ID" value="TPU57273.1"/>
    <property type="molecule type" value="Genomic_DNA"/>
</dbReference>
<evidence type="ECO:0000313" key="3">
    <source>
        <dbReference type="Proteomes" id="UP000076296"/>
    </source>
</evidence>
<dbReference type="AlphaFoldDB" id="A0A7X4Z1C0"/>
<dbReference type="EMBL" id="LRDT01000031">
    <property type="protein sequence ID" value="KZA15968.1"/>
    <property type="molecule type" value="Genomic_DNA"/>
</dbReference>
<organism evidence="2 4">
    <name type="scientific">Acinetobacter baumannii</name>
    <dbReference type="NCBI Taxonomy" id="470"/>
    <lineage>
        <taxon>Bacteria</taxon>
        <taxon>Pseudomonadati</taxon>
        <taxon>Pseudomonadota</taxon>
        <taxon>Gammaproteobacteria</taxon>
        <taxon>Moraxellales</taxon>
        <taxon>Moraxellaceae</taxon>
        <taxon>Acinetobacter</taxon>
        <taxon>Acinetobacter calcoaceticus/baumannii complex</taxon>
    </lineage>
</organism>